<organism evidence="2 3">
    <name type="scientific">Gleimia hominis</name>
    <dbReference type="NCBI Taxonomy" id="595468"/>
    <lineage>
        <taxon>Bacteria</taxon>
        <taxon>Bacillati</taxon>
        <taxon>Actinomycetota</taxon>
        <taxon>Actinomycetes</taxon>
        <taxon>Actinomycetales</taxon>
        <taxon>Actinomycetaceae</taxon>
        <taxon>Gleimia</taxon>
    </lineage>
</organism>
<dbReference type="RefSeq" id="WP_313272652.1">
    <property type="nucleotide sequence ID" value="NZ_JASXSX010000001.1"/>
</dbReference>
<comment type="caution">
    <text evidence="2">The sequence shown here is derived from an EMBL/GenBank/DDBJ whole genome shotgun (WGS) entry which is preliminary data.</text>
</comment>
<gene>
    <name evidence="2" type="ORF">QS713_04130</name>
</gene>
<dbReference type="EMBL" id="JASXSX010000001">
    <property type="protein sequence ID" value="MDT3767255.1"/>
    <property type="molecule type" value="Genomic_DNA"/>
</dbReference>
<evidence type="ECO:0000256" key="1">
    <source>
        <dbReference type="SAM" id="MobiDB-lite"/>
    </source>
</evidence>
<dbReference type="Proteomes" id="UP001247542">
    <property type="component" value="Unassembled WGS sequence"/>
</dbReference>
<name>A0ABU3IDE0_9ACTO</name>
<protein>
    <submittedName>
        <fullName evidence="2">Uncharacterized protein</fullName>
    </submittedName>
</protein>
<feature type="region of interest" description="Disordered" evidence="1">
    <location>
        <begin position="38"/>
        <end position="68"/>
    </location>
</feature>
<proteinExistence type="predicted"/>
<reference evidence="2 3" key="1">
    <citation type="submission" date="2023-06" db="EMBL/GenBank/DDBJ databases">
        <title>Draft genome sequence of Gleimia hominis type strain CCUG 57540T.</title>
        <authorList>
            <person name="Salva-Serra F."/>
            <person name="Cardew S."/>
            <person name="Jensie Markopoulos S."/>
            <person name="Ohlen M."/>
            <person name="Inganas E."/>
            <person name="Svensson-Stadler L."/>
            <person name="Moore E.R.B."/>
        </authorList>
    </citation>
    <scope>NUCLEOTIDE SEQUENCE [LARGE SCALE GENOMIC DNA]</scope>
    <source>
        <strain evidence="2 3">CCUG 57540</strain>
    </source>
</reference>
<evidence type="ECO:0000313" key="3">
    <source>
        <dbReference type="Proteomes" id="UP001247542"/>
    </source>
</evidence>
<feature type="compositionally biased region" description="Basic and acidic residues" evidence="1">
    <location>
        <begin position="56"/>
        <end position="68"/>
    </location>
</feature>
<accession>A0ABU3IDE0</accession>
<keyword evidence="3" id="KW-1185">Reference proteome</keyword>
<evidence type="ECO:0000313" key="2">
    <source>
        <dbReference type="EMBL" id="MDT3767255.1"/>
    </source>
</evidence>
<sequence>MKPEQTTTGVLTEDMIARIDEQYSTGNLSPTEHAIGPVIIGGPHAGSAHQHGLKRMRIDQDQTRQDTP</sequence>